<dbReference type="GO" id="GO:0005230">
    <property type="term" value="F:extracellular ligand-gated monoatomic ion channel activity"/>
    <property type="evidence" value="ECO:0007669"/>
    <property type="project" value="InterPro"/>
</dbReference>
<dbReference type="STRING" id="27835.A0A0N4YSP4"/>
<dbReference type="AlphaFoldDB" id="A0A0N4YSP4"/>
<dbReference type="OMA" id="QMESCEY"/>
<organism evidence="6">
    <name type="scientific">Nippostrongylus brasiliensis</name>
    <name type="common">Rat hookworm</name>
    <dbReference type="NCBI Taxonomy" id="27835"/>
    <lineage>
        <taxon>Eukaryota</taxon>
        <taxon>Metazoa</taxon>
        <taxon>Ecdysozoa</taxon>
        <taxon>Nematoda</taxon>
        <taxon>Chromadorea</taxon>
        <taxon>Rhabditida</taxon>
        <taxon>Rhabditina</taxon>
        <taxon>Rhabditomorpha</taxon>
        <taxon>Strongyloidea</taxon>
        <taxon>Heligmosomidae</taxon>
        <taxon>Nippostrongylus</taxon>
    </lineage>
</organism>
<name>A0A0N4YSP4_NIPBR</name>
<evidence type="ECO:0000259" key="3">
    <source>
        <dbReference type="Pfam" id="PF02931"/>
    </source>
</evidence>
<keyword evidence="2" id="KW-0472">Membrane</keyword>
<evidence type="ECO:0000256" key="2">
    <source>
        <dbReference type="ARBA" id="ARBA00023136"/>
    </source>
</evidence>
<evidence type="ECO:0000313" key="5">
    <source>
        <dbReference type="Proteomes" id="UP000271162"/>
    </source>
</evidence>
<dbReference type="Proteomes" id="UP000271162">
    <property type="component" value="Unassembled WGS sequence"/>
</dbReference>
<dbReference type="Pfam" id="PF02931">
    <property type="entry name" value="Neur_chan_LBD"/>
    <property type="match status" value="1"/>
</dbReference>
<keyword evidence="5" id="KW-1185">Reference proteome</keyword>
<dbReference type="InterPro" id="IPR036734">
    <property type="entry name" value="Neur_chan_lig-bd_sf"/>
</dbReference>
<sequence>MGQFYERRYGDKPVDVGITIHVSSISAVSEVDMVGVDYLDRLWKPDTFFPNEKKSFFHLATTHNSFLRIDSDGTVYTSQRLTVTATCPMKLQLFPMDSQRCKLEIESCKCSVSCHRVSIAPRVYRRLDSAARRWR</sequence>
<accession>A0A0N4YSP4</accession>
<dbReference type="InterPro" id="IPR018000">
    <property type="entry name" value="Neurotransmitter_ion_chnl_CS"/>
</dbReference>
<dbReference type="PROSITE" id="PS00236">
    <property type="entry name" value="NEUROTR_ION_CHANNEL"/>
    <property type="match status" value="1"/>
</dbReference>
<reference evidence="6" key="1">
    <citation type="submission" date="2017-02" db="UniProtKB">
        <authorList>
            <consortium name="WormBaseParasite"/>
        </authorList>
    </citation>
    <scope>IDENTIFICATION</scope>
</reference>
<dbReference type="Gene3D" id="2.70.170.10">
    <property type="entry name" value="Neurotransmitter-gated ion-channel ligand-binding domain"/>
    <property type="match status" value="1"/>
</dbReference>
<feature type="domain" description="Neurotransmitter-gated ion-channel ligand-binding" evidence="3">
    <location>
        <begin position="40"/>
        <end position="109"/>
    </location>
</feature>
<comment type="subcellular location">
    <subcellularLocation>
        <location evidence="1">Membrane</location>
        <topology evidence="1">Multi-pass membrane protein</topology>
    </subcellularLocation>
</comment>
<dbReference type="GO" id="GO:0016020">
    <property type="term" value="C:membrane"/>
    <property type="evidence" value="ECO:0007669"/>
    <property type="project" value="UniProtKB-SubCell"/>
</dbReference>
<dbReference type="PANTHER" id="PTHR18945">
    <property type="entry name" value="NEUROTRANSMITTER GATED ION CHANNEL"/>
    <property type="match status" value="1"/>
</dbReference>
<reference evidence="4 5" key="2">
    <citation type="submission" date="2018-11" db="EMBL/GenBank/DDBJ databases">
        <authorList>
            <consortium name="Pathogen Informatics"/>
        </authorList>
    </citation>
    <scope>NUCLEOTIDE SEQUENCE [LARGE SCALE GENOMIC DNA]</scope>
</reference>
<proteinExistence type="predicted"/>
<evidence type="ECO:0000256" key="1">
    <source>
        <dbReference type="ARBA" id="ARBA00004141"/>
    </source>
</evidence>
<dbReference type="GO" id="GO:0004888">
    <property type="term" value="F:transmembrane signaling receptor activity"/>
    <property type="evidence" value="ECO:0007669"/>
    <property type="project" value="InterPro"/>
</dbReference>
<dbReference type="EMBL" id="UYSL01024969">
    <property type="protein sequence ID" value="VDL84004.1"/>
    <property type="molecule type" value="Genomic_DNA"/>
</dbReference>
<dbReference type="SUPFAM" id="SSF63712">
    <property type="entry name" value="Nicotinic receptor ligand binding domain-like"/>
    <property type="match status" value="1"/>
</dbReference>
<evidence type="ECO:0000313" key="6">
    <source>
        <dbReference type="WBParaSite" id="NBR_0002026601-mRNA-1"/>
    </source>
</evidence>
<dbReference type="WBParaSite" id="NBR_0002026601-mRNA-1">
    <property type="protein sequence ID" value="NBR_0002026601-mRNA-1"/>
    <property type="gene ID" value="NBR_0002026601"/>
</dbReference>
<protein>
    <submittedName>
        <fullName evidence="6">Neur_chan_LBD domain-containing protein</fullName>
    </submittedName>
</protein>
<gene>
    <name evidence="4" type="ORF">NBR_LOCUS20267</name>
</gene>
<dbReference type="InterPro" id="IPR006202">
    <property type="entry name" value="Neur_chan_lig-bd"/>
</dbReference>
<evidence type="ECO:0000313" key="4">
    <source>
        <dbReference type="EMBL" id="VDL84004.1"/>
    </source>
</evidence>
<dbReference type="InterPro" id="IPR006201">
    <property type="entry name" value="Neur_channel"/>
</dbReference>